<dbReference type="InterPro" id="IPR021671">
    <property type="entry name" value="PD(D/E)XK_Endonuc"/>
</dbReference>
<feature type="domain" description="PD(D/E)XK endonuclease" evidence="1">
    <location>
        <begin position="12"/>
        <end position="113"/>
    </location>
</feature>
<accession>A0ABR8DG89</accession>
<keyword evidence="3" id="KW-1185">Reference proteome</keyword>
<comment type="caution">
    <text evidence="2">The sequence shown here is derived from an EMBL/GenBank/DDBJ whole genome shotgun (WGS) entry which is preliminary data.</text>
</comment>
<evidence type="ECO:0000313" key="3">
    <source>
        <dbReference type="Proteomes" id="UP000623440"/>
    </source>
</evidence>
<proteinExistence type="predicted"/>
<reference evidence="2 3" key="1">
    <citation type="journal article" date="2020" name="ISME J.">
        <title>Comparative genomics reveals insights into cyanobacterial evolution and habitat adaptation.</title>
        <authorList>
            <person name="Chen M.Y."/>
            <person name="Teng W.K."/>
            <person name="Zhao L."/>
            <person name="Hu C.X."/>
            <person name="Zhou Y.K."/>
            <person name="Han B.P."/>
            <person name="Song L.R."/>
            <person name="Shu W.S."/>
        </authorList>
    </citation>
    <scope>NUCLEOTIDE SEQUENCE [LARGE SCALE GENOMIC DNA]</scope>
    <source>
        <strain evidence="2 3">FACHB-838</strain>
    </source>
</reference>
<evidence type="ECO:0000313" key="2">
    <source>
        <dbReference type="EMBL" id="MBD2528519.1"/>
    </source>
</evidence>
<protein>
    <recommendedName>
        <fullName evidence="1">PD(D/E)XK endonuclease domain-containing protein</fullName>
    </recommendedName>
</protein>
<dbReference type="Pfam" id="PF11645">
    <property type="entry name" value="PDDEXK_5"/>
    <property type="match status" value="1"/>
</dbReference>
<dbReference type="Proteomes" id="UP000623440">
    <property type="component" value="Unassembled WGS sequence"/>
</dbReference>
<dbReference type="InterPro" id="IPR011856">
    <property type="entry name" value="tRNA_endonuc-like_dom_sf"/>
</dbReference>
<dbReference type="Gene3D" id="3.40.1350.10">
    <property type="match status" value="1"/>
</dbReference>
<organism evidence="2 3">
    <name type="scientific">Nostoc flagelliforme FACHB-838</name>
    <dbReference type="NCBI Taxonomy" id="2692904"/>
    <lineage>
        <taxon>Bacteria</taxon>
        <taxon>Bacillati</taxon>
        <taxon>Cyanobacteriota</taxon>
        <taxon>Cyanophyceae</taxon>
        <taxon>Nostocales</taxon>
        <taxon>Nostocaceae</taxon>
        <taxon>Nostoc</taxon>
    </lineage>
</organism>
<gene>
    <name evidence="2" type="ORF">H6G97_02660</name>
</gene>
<dbReference type="EMBL" id="JACJSI010000003">
    <property type="protein sequence ID" value="MBD2528519.1"/>
    <property type="molecule type" value="Genomic_DNA"/>
</dbReference>
<name>A0ABR8DG89_9NOSO</name>
<evidence type="ECO:0000259" key="1">
    <source>
        <dbReference type="Pfam" id="PF11645"/>
    </source>
</evidence>
<sequence>MISTFEGSLLLHHTKNKGDIAATKAMADLTLKGYLVLTPFVCEHLPFDFVVYKDDKFYKIQAKYAGDNRVVNKTIWVDKNGTHQKKYKVNDFDFYAIYLPDIDKVVYPSINFKGCYITTQIPNSATPFYWWEDFTDFTEAASKRTYKEFGVDLTSRKINPDSRIHTRKVGRPSKEELEKLVWEKPTAQIGKDFGVSDKAVEKWCKAYGVEKPPRGYWVKKAYGKVEGHLIAHKEETSRDLSLSNDVNFRILKWFKLV</sequence>